<dbReference type="OrthoDB" id="8068875at2759"/>
<proteinExistence type="predicted"/>
<feature type="compositionally biased region" description="Polar residues" evidence="1">
    <location>
        <begin position="98"/>
        <end position="109"/>
    </location>
</feature>
<dbReference type="Proteomes" id="UP000288805">
    <property type="component" value="Unassembled WGS sequence"/>
</dbReference>
<dbReference type="EMBL" id="QGNW01001214">
    <property type="protein sequence ID" value="RVW50066.1"/>
    <property type="molecule type" value="Genomic_DNA"/>
</dbReference>
<sequence>MIDGGMVQCLTSILEVIDLDHPDAPKISNLIVKSLESLTRAANNSDQVFKSDGLNKKKSTASNGRSDDQLIAPLAAETGGDNQNRSSQQELMDAAGTEQRQPQGISQSEGNHDANQDQSVEQEMRIEVEEAMTANPPMELGMDFMREEMDEGGVLHNTDQIEMTYHVENRADDDMGDEDDDMGMMERMMRMMMMGGRG</sequence>
<evidence type="ECO:0000313" key="3">
    <source>
        <dbReference type="Proteomes" id="UP000288805"/>
    </source>
</evidence>
<protein>
    <submittedName>
        <fullName evidence="2">E3 ubiquitin-protein ligase UPL1</fullName>
    </submittedName>
</protein>
<name>A0A438EQP3_VITVI</name>
<organism evidence="2 3">
    <name type="scientific">Vitis vinifera</name>
    <name type="common">Grape</name>
    <dbReference type="NCBI Taxonomy" id="29760"/>
    <lineage>
        <taxon>Eukaryota</taxon>
        <taxon>Viridiplantae</taxon>
        <taxon>Streptophyta</taxon>
        <taxon>Embryophyta</taxon>
        <taxon>Tracheophyta</taxon>
        <taxon>Spermatophyta</taxon>
        <taxon>Magnoliopsida</taxon>
        <taxon>eudicotyledons</taxon>
        <taxon>Gunneridae</taxon>
        <taxon>Pentapetalae</taxon>
        <taxon>rosids</taxon>
        <taxon>Vitales</taxon>
        <taxon>Vitaceae</taxon>
        <taxon>Viteae</taxon>
        <taxon>Vitis</taxon>
    </lineage>
</organism>
<gene>
    <name evidence="2" type="primary">UPL1_4</name>
    <name evidence="2" type="ORF">CK203_104085</name>
</gene>
<feature type="compositionally biased region" description="Polar residues" evidence="1">
    <location>
        <begin position="80"/>
        <end position="90"/>
    </location>
</feature>
<evidence type="ECO:0000256" key="1">
    <source>
        <dbReference type="SAM" id="MobiDB-lite"/>
    </source>
</evidence>
<comment type="caution">
    <text evidence="2">The sequence shown here is derived from an EMBL/GenBank/DDBJ whole genome shotgun (WGS) entry which is preliminary data.</text>
</comment>
<evidence type="ECO:0000313" key="2">
    <source>
        <dbReference type="EMBL" id="RVW50066.1"/>
    </source>
</evidence>
<feature type="region of interest" description="Disordered" evidence="1">
    <location>
        <begin position="49"/>
        <end position="120"/>
    </location>
</feature>
<reference evidence="2 3" key="1">
    <citation type="journal article" date="2018" name="PLoS Genet.">
        <title>Population sequencing reveals clonal diversity and ancestral inbreeding in the grapevine cultivar Chardonnay.</title>
        <authorList>
            <person name="Roach M.J."/>
            <person name="Johnson D.L."/>
            <person name="Bohlmann J."/>
            <person name="van Vuuren H.J."/>
            <person name="Jones S.J."/>
            <person name="Pretorius I.S."/>
            <person name="Schmidt S.A."/>
            <person name="Borneman A.R."/>
        </authorList>
    </citation>
    <scope>NUCLEOTIDE SEQUENCE [LARGE SCALE GENOMIC DNA]</scope>
    <source>
        <strain evidence="3">cv. Chardonnay</strain>
        <tissue evidence="2">Leaf</tissue>
    </source>
</reference>
<dbReference type="AlphaFoldDB" id="A0A438EQP3"/>
<accession>A0A438EQP3</accession>